<keyword evidence="3" id="KW-1185">Reference proteome</keyword>
<dbReference type="InterPro" id="IPR024445">
    <property type="entry name" value="Tnp_ISXO2-like"/>
</dbReference>
<sequence length="134" mass="15757">MLGRGRITKKQLDNAIGDKLNPSIVLCTGAWRAFKTYSKDKGFIHYRFKTGVERTKGIFHIQNVNNFYQRLKQWILRFKGIATKYLQHYLSWIYTLDTLTFDIDERSIRTFAVESCLHPIKETNATTLLRKIIV</sequence>
<accession>A0ABS1HCW3</accession>
<gene>
    <name evidence="2" type="ORF">JFL43_20135</name>
</gene>
<name>A0ABS1HCW3_9BACL</name>
<organism evidence="2 3">
    <name type="scientific">Viridibacillus soli</name>
    <dbReference type="NCBI Taxonomy" id="2798301"/>
    <lineage>
        <taxon>Bacteria</taxon>
        <taxon>Bacillati</taxon>
        <taxon>Bacillota</taxon>
        <taxon>Bacilli</taxon>
        <taxon>Bacillales</taxon>
        <taxon>Caryophanaceae</taxon>
        <taxon>Viridibacillus</taxon>
    </lineage>
</organism>
<dbReference type="SMART" id="SM01126">
    <property type="entry name" value="DDE_Tnp_IS1595"/>
    <property type="match status" value="1"/>
</dbReference>
<evidence type="ECO:0000313" key="3">
    <source>
        <dbReference type="Proteomes" id="UP000618943"/>
    </source>
</evidence>
<protein>
    <submittedName>
        <fullName evidence="2">IS1595 family transposase</fullName>
    </submittedName>
</protein>
<evidence type="ECO:0000313" key="2">
    <source>
        <dbReference type="EMBL" id="MBK3497099.1"/>
    </source>
</evidence>
<dbReference type="Proteomes" id="UP000618943">
    <property type="component" value="Unassembled WGS sequence"/>
</dbReference>
<proteinExistence type="predicted"/>
<comment type="caution">
    <text evidence="2">The sequence shown here is derived from an EMBL/GenBank/DDBJ whole genome shotgun (WGS) entry which is preliminary data.</text>
</comment>
<dbReference type="Pfam" id="PF12762">
    <property type="entry name" value="DDE_Tnp_IS1595"/>
    <property type="match status" value="1"/>
</dbReference>
<feature type="domain" description="ISXO2-like transposase" evidence="1">
    <location>
        <begin position="1"/>
        <end position="97"/>
    </location>
</feature>
<evidence type="ECO:0000259" key="1">
    <source>
        <dbReference type="SMART" id="SM01126"/>
    </source>
</evidence>
<dbReference type="EMBL" id="JAEOAH010000048">
    <property type="protein sequence ID" value="MBK3497099.1"/>
    <property type="molecule type" value="Genomic_DNA"/>
</dbReference>
<reference evidence="2 3" key="1">
    <citation type="submission" date="2020-12" db="EMBL/GenBank/DDBJ databases">
        <title>YIM B01967 draft genome.</title>
        <authorList>
            <person name="Yan X."/>
        </authorList>
    </citation>
    <scope>NUCLEOTIDE SEQUENCE [LARGE SCALE GENOMIC DNA]</scope>
    <source>
        <strain evidence="2 3">YIM B01967</strain>
    </source>
</reference>
<dbReference type="NCBIfam" id="NF033547">
    <property type="entry name" value="transpos_IS1595"/>
    <property type="match status" value="1"/>
</dbReference>